<keyword evidence="3" id="KW-1185">Reference proteome</keyword>
<name>Q2W3P5_PARM1</name>
<keyword evidence="1" id="KW-0175">Coiled coil</keyword>
<feature type="coiled-coil region" evidence="1">
    <location>
        <begin position="59"/>
        <end position="100"/>
    </location>
</feature>
<dbReference type="HOGENOM" id="CLU_2246752_0_0_5"/>
<dbReference type="KEGG" id="mag:amb2726"/>
<organism evidence="2 3">
    <name type="scientific">Paramagnetospirillum magneticum (strain ATCC 700264 / AMB-1)</name>
    <name type="common">Magnetospirillum magneticum</name>
    <dbReference type="NCBI Taxonomy" id="342108"/>
    <lineage>
        <taxon>Bacteria</taxon>
        <taxon>Pseudomonadati</taxon>
        <taxon>Pseudomonadota</taxon>
        <taxon>Alphaproteobacteria</taxon>
        <taxon>Rhodospirillales</taxon>
        <taxon>Magnetospirillaceae</taxon>
        <taxon>Paramagnetospirillum</taxon>
    </lineage>
</organism>
<dbReference type="AlphaFoldDB" id="Q2W3P5"/>
<proteinExistence type="predicted"/>
<evidence type="ECO:0000313" key="2">
    <source>
        <dbReference type="EMBL" id="BAE51530.1"/>
    </source>
</evidence>
<evidence type="ECO:0000313" key="3">
    <source>
        <dbReference type="Proteomes" id="UP000007058"/>
    </source>
</evidence>
<gene>
    <name evidence="2" type="ordered locus">amb2726</name>
</gene>
<dbReference type="RefSeq" id="WP_011385105.1">
    <property type="nucleotide sequence ID" value="NC_007626.1"/>
</dbReference>
<dbReference type="EMBL" id="AP007255">
    <property type="protein sequence ID" value="BAE51530.1"/>
    <property type="molecule type" value="Genomic_DNA"/>
</dbReference>
<dbReference type="Proteomes" id="UP000007058">
    <property type="component" value="Chromosome"/>
</dbReference>
<evidence type="ECO:0000256" key="1">
    <source>
        <dbReference type="SAM" id="Coils"/>
    </source>
</evidence>
<reference evidence="2 3" key="1">
    <citation type="journal article" date="2005" name="DNA Res.">
        <title>Complete genome sequence of the facultative anaerobic magnetotactic bacterium Magnetospirillum sp. strain AMB-1.</title>
        <authorList>
            <person name="Matsunaga T."/>
            <person name="Okamura Y."/>
            <person name="Fukuda Y."/>
            <person name="Wahyudi A.T."/>
            <person name="Murase Y."/>
            <person name="Takeyama H."/>
        </authorList>
    </citation>
    <scope>NUCLEOTIDE SEQUENCE [LARGE SCALE GENOMIC DNA]</scope>
    <source>
        <strain evidence="3">ATCC 700264 / AMB-1</strain>
    </source>
</reference>
<sequence>MSGEIEAAQQAISGGGWAGIFTGLGIAGTVAYKAFRRVKDDGEGDRDKAKADAQNDAHIAHLNSEITRLTGELKEVAAEVKTLIKENSELAAAAAKAQAEALIL</sequence>
<protein>
    <submittedName>
        <fullName evidence="2">Uncharacterized protein</fullName>
    </submittedName>
</protein>
<accession>Q2W3P5</accession>